<evidence type="ECO:0000259" key="2">
    <source>
        <dbReference type="PROSITE" id="PS50983"/>
    </source>
</evidence>
<dbReference type="PROSITE" id="PS50983">
    <property type="entry name" value="FE_B12_PBP"/>
    <property type="match status" value="1"/>
</dbReference>
<evidence type="ECO:0000313" key="3">
    <source>
        <dbReference type="EMBL" id="GLI34615.1"/>
    </source>
</evidence>
<feature type="domain" description="Fe/B12 periplasmic-binding" evidence="2">
    <location>
        <begin position="126"/>
        <end position="404"/>
    </location>
</feature>
<dbReference type="InterPro" id="IPR050902">
    <property type="entry name" value="ABC_Transporter_SBP"/>
</dbReference>
<sequence length="424" mass="47417">MYVFPSSFARIVFCILSAFFPFISIATCAAMFMAENTLPQPPHPSAPIAEHEAQTEHGQADLFPGKARIRYAKGFTIEYHNTYKKIQVLSPWRDAQVTFTYLLVPHGQTPPTAPPEAVVVEVPVRRAALTSTSSVPFFPMLQIEQALVGFSGCTRVTTPKVVEMIQQGQVTEIGCGSNGMDRELNMEQLFALQPDIVITHGTGIPQFDKHPKLIEAGFRTVIEACHMESTPLGRTEWIKFIAAFFNKEAEAERLFDEIAMRYEDLAEKMGTVTERPTVLYGMVYRDLWYVAGGKSYHAKFMADAGADYLWSDDTSTGVMPIGMETVFDRARDAAFWLNPGACSSLEELSGADERYGAFRAFRTGHVYNNNAKIGPGGGNDFWETGMARPDLVLADLISIFHPDRLPSHQRIWYRQLPLHAEKEN</sequence>
<dbReference type="Proteomes" id="UP001144372">
    <property type="component" value="Unassembled WGS sequence"/>
</dbReference>
<keyword evidence="1" id="KW-0472">Membrane</keyword>
<dbReference type="PANTHER" id="PTHR30535">
    <property type="entry name" value="VITAMIN B12-BINDING PROTEIN"/>
    <property type="match status" value="1"/>
</dbReference>
<dbReference type="PANTHER" id="PTHR30535:SF34">
    <property type="entry name" value="MOLYBDATE-BINDING PROTEIN MOLA"/>
    <property type="match status" value="1"/>
</dbReference>
<dbReference type="GO" id="GO:0071281">
    <property type="term" value="P:cellular response to iron ion"/>
    <property type="evidence" value="ECO:0007669"/>
    <property type="project" value="TreeGrafter"/>
</dbReference>
<accession>A0A9W6D5M1</accession>
<dbReference type="InterPro" id="IPR002491">
    <property type="entry name" value="ABC_transptr_periplasmic_BD"/>
</dbReference>
<name>A0A9W6D5M1_9BACT</name>
<comment type="caution">
    <text evidence="3">The sequence shown here is derived from an EMBL/GenBank/DDBJ whole genome shotgun (WGS) entry which is preliminary data.</text>
</comment>
<evidence type="ECO:0000313" key="4">
    <source>
        <dbReference type="Proteomes" id="UP001144372"/>
    </source>
</evidence>
<keyword evidence="1" id="KW-0812">Transmembrane</keyword>
<feature type="transmembrane region" description="Helical" evidence="1">
    <location>
        <begin position="12"/>
        <end position="34"/>
    </location>
</feature>
<dbReference type="AlphaFoldDB" id="A0A9W6D5M1"/>
<evidence type="ECO:0000256" key="1">
    <source>
        <dbReference type="SAM" id="Phobius"/>
    </source>
</evidence>
<dbReference type="EMBL" id="BSDR01000001">
    <property type="protein sequence ID" value="GLI34615.1"/>
    <property type="molecule type" value="Genomic_DNA"/>
</dbReference>
<dbReference type="Pfam" id="PF01497">
    <property type="entry name" value="Peripla_BP_2"/>
    <property type="match status" value="1"/>
</dbReference>
<dbReference type="RefSeq" id="WP_281793980.1">
    <property type="nucleotide sequence ID" value="NZ_BSDR01000001.1"/>
</dbReference>
<protein>
    <submittedName>
        <fullName evidence="3">ABC transporter substrate-binding protein</fullName>
    </submittedName>
</protein>
<gene>
    <name evidence="3" type="ORF">DAMNIGENAA_20480</name>
</gene>
<dbReference type="Gene3D" id="3.40.50.1980">
    <property type="entry name" value="Nitrogenase molybdenum iron protein domain"/>
    <property type="match status" value="2"/>
</dbReference>
<dbReference type="SUPFAM" id="SSF53807">
    <property type="entry name" value="Helical backbone' metal receptor"/>
    <property type="match status" value="1"/>
</dbReference>
<reference evidence="3" key="1">
    <citation type="submission" date="2022-12" db="EMBL/GenBank/DDBJ databases">
        <title>Reference genome sequencing for broad-spectrum identification of bacterial and archaeal isolates by mass spectrometry.</title>
        <authorList>
            <person name="Sekiguchi Y."/>
            <person name="Tourlousse D.M."/>
        </authorList>
    </citation>
    <scope>NUCLEOTIDE SEQUENCE</scope>
    <source>
        <strain evidence="3">ASRB1</strain>
    </source>
</reference>
<keyword evidence="4" id="KW-1185">Reference proteome</keyword>
<keyword evidence="1" id="KW-1133">Transmembrane helix</keyword>
<proteinExistence type="predicted"/>
<organism evidence="3 4">
    <name type="scientific">Desulforhabdus amnigena</name>
    <dbReference type="NCBI Taxonomy" id="40218"/>
    <lineage>
        <taxon>Bacteria</taxon>
        <taxon>Pseudomonadati</taxon>
        <taxon>Thermodesulfobacteriota</taxon>
        <taxon>Syntrophobacteria</taxon>
        <taxon>Syntrophobacterales</taxon>
        <taxon>Syntrophobacteraceae</taxon>
        <taxon>Desulforhabdus</taxon>
    </lineage>
</organism>